<dbReference type="PANTHER" id="PTHR18964">
    <property type="entry name" value="ROK (REPRESSOR, ORF, KINASE) FAMILY"/>
    <property type="match status" value="1"/>
</dbReference>
<evidence type="ECO:0000256" key="1">
    <source>
        <dbReference type="ARBA" id="ARBA00006479"/>
    </source>
</evidence>
<sequence length="388" mass="39897">MASVNAIEAIPQGGTARELARRVLIHGPISRADLGRQLDLSPASLTRLSKPFLDRGIFVEGPATRRGAHRPTRPLDIRVDAARFAGVKITGDGASGVITDLRAGPLAEASRSLPSQEVDDVVAAVAALVAELDRAAPGAPLAGLGVSLGGHVSDDGDVTRAPFLGWRHVALSTALESATGLPTTVENDVTALTIAEQWFGALRDAGSFAVVTVGAGVGYGLVVHDQVVRTPNTGLGLGGHIPLVADGPLCPDGHPGCSTAMLSAPSIVARATERLGRQVTYEEVLRLAAEGHPDMREITNSAGRALGRLLGYVTNLAMVDAVVLAGEGITLWDVAAPAALEQLDADRDPDATPVRIEVDDAGFTAWARGAAAVAVTAALRSLRLPAGT</sequence>
<dbReference type="PANTHER" id="PTHR18964:SF149">
    <property type="entry name" value="BIFUNCTIONAL UDP-N-ACETYLGLUCOSAMINE 2-EPIMERASE_N-ACETYLMANNOSAMINE KINASE"/>
    <property type="match status" value="1"/>
</dbReference>
<dbReference type="Gene3D" id="3.30.420.40">
    <property type="match status" value="2"/>
</dbReference>
<dbReference type="RefSeq" id="WP_201846364.1">
    <property type="nucleotide sequence ID" value="NZ_JABBYC010000011.1"/>
</dbReference>
<evidence type="ECO:0000313" key="3">
    <source>
        <dbReference type="Proteomes" id="UP000675409"/>
    </source>
</evidence>
<dbReference type="SUPFAM" id="SSF46785">
    <property type="entry name" value="Winged helix' DNA-binding domain"/>
    <property type="match status" value="1"/>
</dbReference>
<dbReference type="SUPFAM" id="SSF53067">
    <property type="entry name" value="Actin-like ATPase domain"/>
    <property type="match status" value="1"/>
</dbReference>
<dbReference type="EMBL" id="JABBYC010000011">
    <property type="protein sequence ID" value="MBL0886433.1"/>
    <property type="molecule type" value="Genomic_DNA"/>
</dbReference>
<gene>
    <name evidence="2" type="ORF">HGK34_09145</name>
</gene>
<keyword evidence="3" id="KW-1185">Reference proteome</keyword>
<evidence type="ECO:0000313" key="2">
    <source>
        <dbReference type="EMBL" id="MBL0886433.1"/>
    </source>
</evidence>
<organism evidence="2 3">
    <name type="scientific">Myceligenerans indicum</name>
    <dbReference type="NCBI Taxonomy" id="2593663"/>
    <lineage>
        <taxon>Bacteria</taxon>
        <taxon>Bacillati</taxon>
        <taxon>Actinomycetota</taxon>
        <taxon>Actinomycetes</taxon>
        <taxon>Micrococcales</taxon>
        <taxon>Promicromonosporaceae</taxon>
        <taxon>Myceligenerans</taxon>
    </lineage>
</organism>
<dbReference type="Proteomes" id="UP000675409">
    <property type="component" value="Unassembled WGS sequence"/>
</dbReference>
<dbReference type="Gene3D" id="1.10.10.10">
    <property type="entry name" value="Winged helix-like DNA-binding domain superfamily/Winged helix DNA-binding domain"/>
    <property type="match status" value="1"/>
</dbReference>
<dbReference type="InterPro" id="IPR043129">
    <property type="entry name" value="ATPase_NBD"/>
</dbReference>
<comment type="caution">
    <text evidence="2">The sequence shown here is derived from an EMBL/GenBank/DDBJ whole genome shotgun (WGS) entry which is preliminary data.</text>
</comment>
<dbReference type="Pfam" id="PF00480">
    <property type="entry name" value="ROK"/>
    <property type="match status" value="1"/>
</dbReference>
<comment type="similarity">
    <text evidence="1">Belongs to the ROK (NagC/XylR) family.</text>
</comment>
<dbReference type="InterPro" id="IPR036388">
    <property type="entry name" value="WH-like_DNA-bd_sf"/>
</dbReference>
<name>A0ABS1LJT2_9MICO</name>
<protein>
    <submittedName>
        <fullName evidence="2">ROK family protein</fullName>
    </submittedName>
</protein>
<dbReference type="InterPro" id="IPR000600">
    <property type="entry name" value="ROK"/>
</dbReference>
<accession>A0ABS1LJT2</accession>
<reference evidence="2 3" key="1">
    <citation type="journal article" date="2021" name="Arch. Microbiol.">
        <title>Myceligenerans indicum sp. nov., an actinobacterium isolated from mangrove sediment of Sundarbans, India.</title>
        <authorList>
            <person name="Asha K."/>
            <person name="Bhadury P."/>
        </authorList>
    </citation>
    <scope>NUCLEOTIDE SEQUENCE [LARGE SCALE GENOMIC DNA]</scope>
    <source>
        <strain evidence="2 3">I2</strain>
    </source>
</reference>
<dbReference type="InterPro" id="IPR036390">
    <property type="entry name" value="WH_DNA-bd_sf"/>
</dbReference>
<proteinExistence type="inferred from homology"/>